<keyword evidence="4 12" id="KW-0378">Hydrolase</keyword>
<dbReference type="SMART" id="SM00490">
    <property type="entry name" value="HELICc"/>
    <property type="match status" value="1"/>
</dbReference>
<comment type="subcellular location">
    <subcellularLocation>
        <location evidence="1">Nucleus</location>
        <location evidence="1">Nucleolus</location>
    </subcellularLocation>
</comment>
<evidence type="ECO:0000256" key="1">
    <source>
        <dbReference type="ARBA" id="ARBA00004604"/>
    </source>
</evidence>
<proteinExistence type="inferred from homology"/>
<dbReference type="FunFam" id="3.40.50.300:FF:000031">
    <property type="entry name" value="Eukaryotic initiation factor 4A-III"/>
    <property type="match status" value="1"/>
</dbReference>
<dbReference type="Gene3D" id="3.40.50.300">
    <property type="entry name" value="P-loop containing nucleotide triphosphate hydrolases"/>
    <property type="match status" value="2"/>
</dbReference>
<evidence type="ECO:0000256" key="8">
    <source>
        <dbReference type="ARBA" id="ARBA00023242"/>
    </source>
</evidence>
<organism evidence="16 17">
    <name type="scientific">Boletus reticuloceps</name>
    <dbReference type="NCBI Taxonomy" id="495285"/>
    <lineage>
        <taxon>Eukaryota</taxon>
        <taxon>Fungi</taxon>
        <taxon>Dikarya</taxon>
        <taxon>Basidiomycota</taxon>
        <taxon>Agaricomycotina</taxon>
        <taxon>Agaricomycetes</taxon>
        <taxon>Agaricomycetidae</taxon>
        <taxon>Boletales</taxon>
        <taxon>Boletineae</taxon>
        <taxon>Boletaceae</taxon>
        <taxon>Boletoideae</taxon>
        <taxon>Boletus</taxon>
    </lineage>
</organism>
<evidence type="ECO:0000256" key="9">
    <source>
        <dbReference type="ARBA" id="ARBA00037945"/>
    </source>
</evidence>
<comment type="catalytic activity">
    <reaction evidence="10">
        <text>ATP + H2O = ADP + phosphate + H(+)</text>
        <dbReference type="Rhea" id="RHEA:13065"/>
        <dbReference type="ChEBI" id="CHEBI:15377"/>
        <dbReference type="ChEBI" id="CHEBI:15378"/>
        <dbReference type="ChEBI" id="CHEBI:30616"/>
        <dbReference type="ChEBI" id="CHEBI:43474"/>
        <dbReference type="ChEBI" id="CHEBI:456216"/>
        <dbReference type="EC" id="3.6.4.13"/>
    </reaction>
</comment>
<dbReference type="CDD" id="cd18045">
    <property type="entry name" value="DEADc_EIF4AIII_DDX48"/>
    <property type="match status" value="1"/>
</dbReference>
<dbReference type="InterPro" id="IPR000629">
    <property type="entry name" value="RNA-helicase_DEAD-box_CS"/>
</dbReference>
<dbReference type="FunFam" id="3.40.50.300:FF:000498">
    <property type="entry name" value="Eukaryotic initiation factor 4A-III"/>
    <property type="match status" value="1"/>
</dbReference>
<dbReference type="GO" id="GO:0005524">
    <property type="term" value="F:ATP binding"/>
    <property type="evidence" value="ECO:0007669"/>
    <property type="project" value="UniProtKB-KW"/>
</dbReference>
<keyword evidence="7" id="KW-0694">RNA-binding</keyword>
<dbReference type="PANTHER" id="PTHR47958">
    <property type="entry name" value="ATP-DEPENDENT RNA HELICASE DBP3"/>
    <property type="match status" value="1"/>
</dbReference>
<feature type="domain" description="DEAD-box RNA helicase Q" evidence="15">
    <location>
        <begin position="23"/>
        <end position="51"/>
    </location>
</feature>
<evidence type="ECO:0000256" key="7">
    <source>
        <dbReference type="ARBA" id="ARBA00022884"/>
    </source>
</evidence>
<keyword evidence="3 12" id="KW-0547">Nucleotide-binding</keyword>
<evidence type="ECO:0000256" key="11">
    <source>
        <dbReference type="PROSITE-ProRule" id="PRU00552"/>
    </source>
</evidence>
<dbReference type="InterPro" id="IPR027417">
    <property type="entry name" value="P-loop_NTPase"/>
</dbReference>
<comment type="caution">
    <text evidence="16">The sequence shown here is derived from an EMBL/GenBank/DDBJ whole genome shotgun (WGS) entry which is preliminary data.</text>
</comment>
<evidence type="ECO:0000256" key="5">
    <source>
        <dbReference type="ARBA" id="ARBA00022806"/>
    </source>
</evidence>
<evidence type="ECO:0000259" key="15">
    <source>
        <dbReference type="PROSITE" id="PS51195"/>
    </source>
</evidence>
<dbReference type="InterPro" id="IPR001650">
    <property type="entry name" value="Helicase_C-like"/>
</dbReference>
<dbReference type="GO" id="GO:0005730">
    <property type="term" value="C:nucleolus"/>
    <property type="evidence" value="ECO:0007669"/>
    <property type="project" value="UniProtKB-SubCell"/>
</dbReference>
<keyword evidence="5 12" id="KW-0347">Helicase</keyword>
<name>A0A8I2YVB1_9AGAM</name>
<comment type="similarity">
    <text evidence="9">Belongs to the DEAD box helicase family. DDX48/FAL1 subfamily.</text>
</comment>
<feature type="domain" description="Helicase C-terminal" evidence="14">
    <location>
        <begin position="235"/>
        <end position="396"/>
    </location>
</feature>
<keyword evidence="6 12" id="KW-0067">ATP-binding</keyword>
<dbReference type="GO" id="GO:0003723">
    <property type="term" value="F:RNA binding"/>
    <property type="evidence" value="ECO:0007669"/>
    <property type="project" value="UniProtKB-KW"/>
</dbReference>
<dbReference type="OrthoDB" id="10265785at2759"/>
<feature type="domain" description="Helicase ATP-binding" evidence="13">
    <location>
        <begin position="54"/>
        <end position="224"/>
    </location>
</feature>
<evidence type="ECO:0000256" key="12">
    <source>
        <dbReference type="RuleBase" id="RU000492"/>
    </source>
</evidence>
<feature type="short sequence motif" description="Q motif" evidence="11">
    <location>
        <begin position="23"/>
        <end position="51"/>
    </location>
</feature>
<accession>A0A8I2YVB1</accession>
<sequence length="396" mass="44827">MSGINTGDEKLIFESSEAISVVSTFDDLNLKEELLRGIYAYNFEKPSAIQQRAILPITQGRDVIAQAQSGTGKTATFSISILQSIDVSMRETQALVLSPTRELATQIQSVVLALGDYLNVQCHACIGGTSIGEDIRKLEYGQHVVSGTPGRVFDMIRRRALRTRNIKMLILDEADELLNKGFKDQIYDVYRYLPPATQVVLLSATLPYDVLEMTTKFMTDPIRILVKRDELTLEGIKQFFVAVEREDWKFDTLCDLYDTLTITQAVIFCNTRRKVDWLTEKMRAANFTVSSMHGEMVQKERDAIMAEFRGGTSRVLITTDVWARGIDVQQVSLVINYDLPANRENYIHRIGRSGRFGRKGVAINFVTVEDVRILRDIEQFYSTQIDEMPVNAAELI</sequence>
<evidence type="ECO:0000313" key="16">
    <source>
        <dbReference type="EMBL" id="KAG6378765.1"/>
    </source>
</evidence>
<dbReference type="SMART" id="SM00487">
    <property type="entry name" value="DEXDc"/>
    <property type="match status" value="1"/>
</dbReference>
<keyword evidence="8" id="KW-0539">Nucleus</keyword>
<dbReference type="EMBL" id="JAGFBS010000006">
    <property type="protein sequence ID" value="KAG6378765.1"/>
    <property type="molecule type" value="Genomic_DNA"/>
</dbReference>
<dbReference type="GO" id="GO:0003724">
    <property type="term" value="F:RNA helicase activity"/>
    <property type="evidence" value="ECO:0007669"/>
    <property type="project" value="UniProtKB-EC"/>
</dbReference>
<dbReference type="PROSITE" id="PS51195">
    <property type="entry name" value="Q_MOTIF"/>
    <property type="match status" value="1"/>
</dbReference>
<evidence type="ECO:0000259" key="14">
    <source>
        <dbReference type="PROSITE" id="PS51194"/>
    </source>
</evidence>
<reference evidence="16" key="1">
    <citation type="submission" date="2021-03" db="EMBL/GenBank/DDBJ databases">
        <title>Evolutionary innovations through gain and loss of genes in the ectomycorrhizal Boletales.</title>
        <authorList>
            <person name="Wu G."/>
            <person name="Miyauchi S."/>
            <person name="Morin E."/>
            <person name="Yang Z.-L."/>
            <person name="Xu J."/>
            <person name="Martin F.M."/>
        </authorList>
    </citation>
    <scope>NUCLEOTIDE SEQUENCE</scope>
    <source>
        <strain evidence="16">BR01</strain>
    </source>
</reference>
<dbReference type="Proteomes" id="UP000683000">
    <property type="component" value="Unassembled WGS sequence"/>
</dbReference>
<dbReference type="InterPro" id="IPR014014">
    <property type="entry name" value="RNA_helicase_DEAD_Q_motif"/>
</dbReference>
<dbReference type="GO" id="GO:0016787">
    <property type="term" value="F:hydrolase activity"/>
    <property type="evidence" value="ECO:0007669"/>
    <property type="project" value="UniProtKB-KW"/>
</dbReference>
<evidence type="ECO:0000256" key="4">
    <source>
        <dbReference type="ARBA" id="ARBA00022801"/>
    </source>
</evidence>
<dbReference type="AlphaFoldDB" id="A0A8I2YVB1"/>
<evidence type="ECO:0000256" key="2">
    <source>
        <dbReference type="ARBA" id="ARBA00012552"/>
    </source>
</evidence>
<dbReference type="Pfam" id="PF00271">
    <property type="entry name" value="Helicase_C"/>
    <property type="match status" value="1"/>
</dbReference>
<dbReference type="Pfam" id="PF00270">
    <property type="entry name" value="DEAD"/>
    <property type="match status" value="1"/>
</dbReference>
<dbReference type="SUPFAM" id="SSF52540">
    <property type="entry name" value="P-loop containing nucleoside triphosphate hydrolases"/>
    <property type="match status" value="2"/>
</dbReference>
<evidence type="ECO:0000256" key="3">
    <source>
        <dbReference type="ARBA" id="ARBA00022741"/>
    </source>
</evidence>
<gene>
    <name evidence="16" type="ORF">JVT61DRAFT_13040</name>
</gene>
<dbReference type="PROSITE" id="PS51192">
    <property type="entry name" value="HELICASE_ATP_BIND_1"/>
    <property type="match status" value="1"/>
</dbReference>
<evidence type="ECO:0000256" key="6">
    <source>
        <dbReference type="ARBA" id="ARBA00022840"/>
    </source>
</evidence>
<evidence type="ECO:0000313" key="17">
    <source>
        <dbReference type="Proteomes" id="UP000683000"/>
    </source>
</evidence>
<dbReference type="InterPro" id="IPR014001">
    <property type="entry name" value="Helicase_ATP-bd"/>
</dbReference>
<evidence type="ECO:0000259" key="13">
    <source>
        <dbReference type="PROSITE" id="PS51192"/>
    </source>
</evidence>
<evidence type="ECO:0000256" key="10">
    <source>
        <dbReference type="ARBA" id="ARBA00047984"/>
    </source>
</evidence>
<dbReference type="PROSITE" id="PS00039">
    <property type="entry name" value="DEAD_ATP_HELICASE"/>
    <property type="match status" value="1"/>
</dbReference>
<protein>
    <recommendedName>
        <fullName evidence="2">RNA helicase</fullName>
        <ecNumber evidence="2">3.6.4.13</ecNumber>
    </recommendedName>
</protein>
<dbReference type="EC" id="3.6.4.13" evidence="2"/>
<dbReference type="InterPro" id="IPR011545">
    <property type="entry name" value="DEAD/DEAH_box_helicase_dom"/>
</dbReference>
<dbReference type="PROSITE" id="PS51194">
    <property type="entry name" value="HELICASE_CTER"/>
    <property type="match status" value="1"/>
</dbReference>
<keyword evidence="17" id="KW-1185">Reference proteome</keyword>
<dbReference type="CDD" id="cd18787">
    <property type="entry name" value="SF2_C_DEAD"/>
    <property type="match status" value="1"/>
</dbReference>